<organism evidence="1 2">
    <name type="scientific">Prosthecobacter vanneervenii</name>
    <dbReference type="NCBI Taxonomy" id="48466"/>
    <lineage>
        <taxon>Bacteria</taxon>
        <taxon>Pseudomonadati</taxon>
        <taxon>Verrucomicrobiota</taxon>
        <taxon>Verrucomicrobiia</taxon>
        <taxon>Verrucomicrobiales</taxon>
        <taxon>Verrucomicrobiaceae</taxon>
        <taxon>Prosthecobacter</taxon>
    </lineage>
</organism>
<protein>
    <submittedName>
        <fullName evidence="1">Uncharacterized protein</fullName>
    </submittedName>
</protein>
<name>A0A7W8DJ85_9BACT</name>
<gene>
    <name evidence="1" type="ORF">HNQ65_001446</name>
</gene>
<dbReference type="AlphaFoldDB" id="A0A7W8DJ85"/>
<evidence type="ECO:0000313" key="1">
    <source>
        <dbReference type="EMBL" id="MBB5031878.1"/>
    </source>
</evidence>
<accession>A0A7W8DJ85</accession>
<dbReference type="EMBL" id="JACHIG010000002">
    <property type="protein sequence ID" value="MBB5031878.1"/>
    <property type="molecule type" value="Genomic_DNA"/>
</dbReference>
<proteinExistence type="predicted"/>
<keyword evidence="2" id="KW-1185">Reference proteome</keyword>
<reference evidence="1 2" key="1">
    <citation type="submission" date="2020-08" db="EMBL/GenBank/DDBJ databases">
        <title>Genomic Encyclopedia of Type Strains, Phase IV (KMG-IV): sequencing the most valuable type-strain genomes for metagenomic binning, comparative biology and taxonomic classification.</title>
        <authorList>
            <person name="Goeker M."/>
        </authorList>
    </citation>
    <scope>NUCLEOTIDE SEQUENCE [LARGE SCALE GENOMIC DNA]</scope>
    <source>
        <strain evidence="1 2">DSM 12252</strain>
    </source>
</reference>
<dbReference type="Proteomes" id="UP000590740">
    <property type="component" value="Unassembled WGS sequence"/>
</dbReference>
<evidence type="ECO:0000313" key="2">
    <source>
        <dbReference type="Proteomes" id="UP000590740"/>
    </source>
</evidence>
<comment type="caution">
    <text evidence="1">The sequence shown here is derived from an EMBL/GenBank/DDBJ whole genome shotgun (WGS) entry which is preliminary data.</text>
</comment>
<sequence length="73" mass="8171">MSNMTTFQFHKVATLTVIDDQEVARKAIIVCGHQATINLITSKTTSSRVEKAHLHSPLFTHNNRILRLSATLL</sequence>